<keyword evidence="1" id="KW-1133">Transmembrane helix</keyword>
<keyword evidence="1" id="KW-0472">Membrane</keyword>
<gene>
    <name evidence="2" type="ORF">HMPREF3222_00808</name>
</gene>
<dbReference type="EMBL" id="LRPU01000029">
    <property type="protein sequence ID" value="KXA13627.1"/>
    <property type="molecule type" value="Genomic_DNA"/>
</dbReference>
<organism evidence="2 3">
    <name type="scientific">Clostridium perfringens</name>
    <dbReference type="NCBI Taxonomy" id="1502"/>
    <lineage>
        <taxon>Bacteria</taxon>
        <taxon>Bacillati</taxon>
        <taxon>Bacillota</taxon>
        <taxon>Clostridia</taxon>
        <taxon>Eubacteriales</taxon>
        <taxon>Clostridiaceae</taxon>
        <taxon>Clostridium</taxon>
    </lineage>
</organism>
<evidence type="ECO:0000313" key="2">
    <source>
        <dbReference type="EMBL" id="KXA13627.1"/>
    </source>
</evidence>
<accession>A0A133NBF2</accession>
<proteinExistence type="predicted"/>
<dbReference type="RefSeq" id="WP_060794874.1">
    <property type="nucleotide sequence ID" value="NZ_KQ956176.1"/>
</dbReference>
<dbReference type="AlphaFoldDB" id="A0A133NBF2"/>
<evidence type="ECO:0000256" key="1">
    <source>
        <dbReference type="SAM" id="Phobius"/>
    </source>
</evidence>
<feature type="non-terminal residue" evidence="2">
    <location>
        <position position="128"/>
    </location>
</feature>
<name>A0A133NBF2_CLOPF</name>
<feature type="transmembrane region" description="Helical" evidence="1">
    <location>
        <begin position="87"/>
        <end position="107"/>
    </location>
</feature>
<sequence length="128" mass="14546">MPIFKKKNKNGDLSINLQYIDGLPHYTEKTPIVISLNTRENILEIKAIANKLFNYPEVKLTFDRIIQYDIIDEKTILEKEKNMFGRAFIGTMLLGPAGTILGGISGIGKKKKTKNDKFLIINYGENIE</sequence>
<evidence type="ECO:0000313" key="3">
    <source>
        <dbReference type="Proteomes" id="UP000070646"/>
    </source>
</evidence>
<dbReference type="Proteomes" id="UP000070646">
    <property type="component" value="Unassembled WGS sequence"/>
</dbReference>
<keyword evidence="1" id="KW-0812">Transmembrane</keyword>
<comment type="caution">
    <text evidence="2">The sequence shown here is derived from an EMBL/GenBank/DDBJ whole genome shotgun (WGS) entry which is preliminary data.</text>
</comment>
<protein>
    <submittedName>
        <fullName evidence="2">Uncharacterized protein</fullName>
    </submittedName>
</protein>
<reference evidence="2 3" key="1">
    <citation type="submission" date="2016-01" db="EMBL/GenBank/DDBJ databases">
        <authorList>
            <person name="Oliw E.H."/>
        </authorList>
    </citation>
    <scope>NUCLEOTIDE SEQUENCE [LARGE SCALE GENOMIC DNA]</scope>
    <source>
        <strain evidence="2 3">MJR7757A</strain>
    </source>
</reference>